<dbReference type="InterPro" id="IPR008979">
    <property type="entry name" value="Galactose-bd-like_sf"/>
</dbReference>
<dbReference type="SUPFAM" id="SSF49785">
    <property type="entry name" value="Galactose-binding domain-like"/>
    <property type="match status" value="1"/>
</dbReference>
<comment type="similarity">
    <text evidence="1">Belongs to the CIA30 family.</text>
</comment>
<feature type="domain" description="NADH:ubiquinone oxidoreductase intermediate-associated protein 30" evidence="2">
    <location>
        <begin position="18"/>
        <end position="162"/>
    </location>
</feature>
<evidence type="ECO:0000256" key="1">
    <source>
        <dbReference type="ARBA" id="ARBA00007884"/>
    </source>
</evidence>
<organism evidence="3 4">
    <name type="scientific">Orrella daihaiensis</name>
    <dbReference type="NCBI Taxonomy" id="2782176"/>
    <lineage>
        <taxon>Bacteria</taxon>
        <taxon>Pseudomonadati</taxon>
        <taxon>Pseudomonadota</taxon>
        <taxon>Betaproteobacteria</taxon>
        <taxon>Burkholderiales</taxon>
        <taxon>Alcaligenaceae</taxon>
        <taxon>Orrella</taxon>
    </lineage>
</organism>
<reference evidence="3 4" key="1">
    <citation type="submission" date="2020-11" db="EMBL/GenBank/DDBJ databases">
        <title>Algicoccus daihaiensis sp.nov., isolated from Daihai Lake in Inner Mongolia.</title>
        <authorList>
            <person name="Kai J."/>
        </authorList>
    </citation>
    <scope>NUCLEOTIDE SEQUENCE [LARGE SCALE GENOMIC DNA]</scope>
    <source>
        <strain evidence="4">f23</strain>
    </source>
</reference>
<evidence type="ECO:0000313" key="3">
    <source>
        <dbReference type="EMBL" id="UOD51675.1"/>
    </source>
</evidence>
<name>A0ABY4AMY2_9BURK</name>
<dbReference type="InterPro" id="IPR013857">
    <property type="entry name" value="NADH-UbQ_OxRdtase-assoc_prot30"/>
</dbReference>
<dbReference type="PANTHER" id="PTHR13194">
    <property type="entry name" value="COMPLEX I INTERMEDIATE-ASSOCIATED PROTEIN 30"/>
    <property type="match status" value="1"/>
</dbReference>
<gene>
    <name evidence="3" type="ORF">DHf2319_10400</name>
</gene>
<dbReference type="Proteomes" id="UP000831607">
    <property type="component" value="Chromosome"/>
</dbReference>
<keyword evidence="4" id="KW-1185">Reference proteome</keyword>
<dbReference type="PANTHER" id="PTHR13194:SF19">
    <property type="entry name" value="NAD(P)-BINDING ROSSMANN-FOLD SUPERFAMILY PROTEIN"/>
    <property type="match status" value="1"/>
</dbReference>
<dbReference type="EMBL" id="CP063982">
    <property type="protein sequence ID" value="UOD51675.1"/>
    <property type="molecule type" value="Genomic_DNA"/>
</dbReference>
<sequence length="176" mass="19421">MTTHSNAQAIIEDFSGTPQTRWEFIADTVMGGVSSGQVQFVRDNGQTVLKLSGAVSTANNGGFIQARLPLDQTAIKQLPDTAKGIWLTARGNDQTYFVHIRTSGTVLPWQYYQAQFKVTEQWQQFTLDWDDFKPSGGLSGSLLRDVPLAKKIKSIAIVAFGRDHQANVEVAKIGYE</sequence>
<proteinExistence type="inferred from homology"/>
<accession>A0ABY4AMY2</accession>
<dbReference type="Pfam" id="PF08547">
    <property type="entry name" value="CIA30"/>
    <property type="match status" value="1"/>
</dbReference>
<dbReference type="InterPro" id="IPR039131">
    <property type="entry name" value="NDUFAF1"/>
</dbReference>
<evidence type="ECO:0000313" key="4">
    <source>
        <dbReference type="Proteomes" id="UP000831607"/>
    </source>
</evidence>
<evidence type="ECO:0000259" key="2">
    <source>
        <dbReference type="Pfam" id="PF08547"/>
    </source>
</evidence>
<protein>
    <submittedName>
        <fullName evidence="3">CIA30 family protein</fullName>
    </submittedName>
</protein>